<comment type="caution">
    <text evidence="8">The sequence shown here is derived from an EMBL/GenBank/DDBJ whole genome shotgun (WGS) entry which is preliminary data.</text>
</comment>
<dbReference type="InterPro" id="IPR013106">
    <property type="entry name" value="Ig_V-set"/>
</dbReference>
<keyword evidence="4" id="KW-0472">Membrane</keyword>
<keyword evidence="2" id="KW-0812">Transmembrane</keyword>
<dbReference type="Pfam" id="PF07686">
    <property type="entry name" value="V-set"/>
    <property type="match status" value="1"/>
</dbReference>
<evidence type="ECO:0000313" key="8">
    <source>
        <dbReference type="EMBL" id="NXT59635.1"/>
    </source>
</evidence>
<evidence type="ECO:0000256" key="6">
    <source>
        <dbReference type="ARBA" id="ARBA00023319"/>
    </source>
</evidence>
<dbReference type="EMBL" id="VZTS01052451">
    <property type="protein sequence ID" value="NXT59635.1"/>
    <property type="molecule type" value="Genomic_DNA"/>
</dbReference>
<keyword evidence="5" id="KW-0675">Receptor</keyword>
<evidence type="ECO:0000256" key="1">
    <source>
        <dbReference type="ARBA" id="ARBA00004370"/>
    </source>
</evidence>
<keyword evidence="3" id="KW-1133">Transmembrane helix</keyword>
<dbReference type="GO" id="GO:0016020">
    <property type="term" value="C:membrane"/>
    <property type="evidence" value="ECO:0007669"/>
    <property type="project" value="UniProtKB-SubCell"/>
</dbReference>
<gene>
    <name evidence="8" type="primary">Trgv3</name>
    <name evidence="8" type="ORF">PLUSOC_R15655</name>
</gene>
<dbReference type="InterPro" id="IPR013783">
    <property type="entry name" value="Ig-like_fold"/>
</dbReference>
<proteinExistence type="predicted"/>
<evidence type="ECO:0000256" key="2">
    <source>
        <dbReference type="ARBA" id="ARBA00022692"/>
    </source>
</evidence>
<dbReference type="SMART" id="SM00406">
    <property type="entry name" value="IGv"/>
    <property type="match status" value="1"/>
</dbReference>
<evidence type="ECO:0000256" key="5">
    <source>
        <dbReference type="ARBA" id="ARBA00023170"/>
    </source>
</evidence>
<dbReference type="PANTHER" id="PTHR19256">
    <property type="entry name" value="T-CELL RECEPTOR GAMMA CHAIN"/>
    <property type="match status" value="1"/>
</dbReference>
<dbReference type="Proteomes" id="UP000519225">
    <property type="component" value="Unassembled WGS sequence"/>
</dbReference>
<dbReference type="InterPro" id="IPR007110">
    <property type="entry name" value="Ig-like_dom"/>
</dbReference>
<dbReference type="InterPro" id="IPR036179">
    <property type="entry name" value="Ig-like_dom_sf"/>
</dbReference>
<keyword evidence="9" id="KW-1185">Reference proteome</keyword>
<feature type="non-terminal residue" evidence="8">
    <location>
        <position position="1"/>
    </location>
</feature>
<accession>A0A7L3DWV3</accession>
<evidence type="ECO:0000259" key="7">
    <source>
        <dbReference type="PROSITE" id="PS50835"/>
    </source>
</evidence>
<dbReference type="Gene3D" id="2.60.40.10">
    <property type="entry name" value="Immunoglobulins"/>
    <property type="match status" value="1"/>
</dbReference>
<sequence length="110" mass="12471">VLFCFLSFLLDGQGQMKQRQTSVTIEQTKTAKIDCAAEGISSFQSAYIHWYRHIPSKAPQRILYIASGQPSYDDDSYRNKYFSIKSGDVCSLLVNDVSSNDEGTYYCACW</sequence>
<feature type="domain" description="Ig-like" evidence="7">
    <location>
        <begin position="14"/>
        <end position="110"/>
    </location>
</feature>
<keyword evidence="6" id="KW-0393">Immunoglobulin domain</keyword>
<organism evidence="8 9">
    <name type="scientific">Pluvianellus socialis</name>
    <name type="common">Magellanic plover</name>
    <dbReference type="NCBI Taxonomy" id="227228"/>
    <lineage>
        <taxon>Eukaryota</taxon>
        <taxon>Metazoa</taxon>
        <taxon>Chordata</taxon>
        <taxon>Craniata</taxon>
        <taxon>Vertebrata</taxon>
        <taxon>Euteleostomi</taxon>
        <taxon>Archelosauria</taxon>
        <taxon>Archosauria</taxon>
        <taxon>Dinosauria</taxon>
        <taxon>Saurischia</taxon>
        <taxon>Theropoda</taxon>
        <taxon>Coelurosauria</taxon>
        <taxon>Aves</taxon>
        <taxon>Neognathae</taxon>
        <taxon>Neoaves</taxon>
        <taxon>Charadriiformes</taxon>
        <taxon>Charadriidae</taxon>
        <taxon>Pluvianellus</taxon>
    </lineage>
</organism>
<comment type="subcellular location">
    <subcellularLocation>
        <location evidence="1">Membrane</location>
    </subcellularLocation>
</comment>
<evidence type="ECO:0000313" key="9">
    <source>
        <dbReference type="Proteomes" id="UP000519225"/>
    </source>
</evidence>
<dbReference type="SUPFAM" id="SSF48726">
    <property type="entry name" value="Immunoglobulin"/>
    <property type="match status" value="1"/>
</dbReference>
<evidence type="ECO:0000256" key="3">
    <source>
        <dbReference type="ARBA" id="ARBA00022989"/>
    </source>
</evidence>
<reference evidence="8 9" key="1">
    <citation type="submission" date="2019-09" db="EMBL/GenBank/DDBJ databases">
        <title>Bird 10,000 Genomes (B10K) Project - Family phase.</title>
        <authorList>
            <person name="Zhang G."/>
        </authorList>
    </citation>
    <scope>NUCLEOTIDE SEQUENCE [LARGE SCALE GENOMIC DNA]</scope>
    <source>
        <strain evidence="8">B10K-DU-012-14</strain>
        <tissue evidence="8">Blood</tissue>
    </source>
</reference>
<name>A0A7L3DWV3_PLUSO</name>
<evidence type="ECO:0000256" key="4">
    <source>
        <dbReference type="ARBA" id="ARBA00023136"/>
    </source>
</evidence>
<dbReference type="InterPro" id="IPR051117">
    <property type="entry name" value="TRG_var/const_region"/>
</dbReference>
<protein>
    <submittedName>
        <fullName evidence="8">TRGV3 protein</fullName>
    </submittedName>
</protein>
<dbReference type="AlphaFoldDB" id="A0A7L3DWV3"/>
<dbReference type="PANTHER" id="PTHR19256:SF65">
    <property type="entry name" value="T CELL RECEPTOR GAMMA CONSTANT 1-RELATED"/>
    <property type="match status" value="1"/>
</dbReference>
<feature type="non-terminal residue" evidence="8">
    <location>
        <position position="110"/>
    </location>
</feature>
<dbReference type="PROSITE" id="PS50835">
    <property type="entry name" value="IG_LIKE"/>
    <property type="match status" value="1"/>
</dbReference>